<evidence type="ECO:0000313" key="3">
    <source>
        <dbReference type="Proteomes" id="UP000799770"/>
    </source>
</evidence>
<reference evidence="2" key="1">
    <citation type="journal article" date="2020" name="Stud. Mycol.">
        <title>101 Dothideomycetes genomes: a test case for predicting lifestyles and emergence of pathogens.</title>
        <authorList>
            <person name="Haridas S."/>
            <person name="Albert R."/>
            <person name="Binder M."/>
            <person name="Bloem J."/>
            <person name="Labutti K."/>
            <person name="Salamov A."/>
            <person name="Andreopoulos B."/>
            <person name="Baker S."/>
            <person name="Barry K."/>
            <person name="Bills G."/>
            <person name="Bluhm B."/>
            <person name="Cannon C."/>
            <person name="Castanera R."/>
            <person name="Culley D."/>
            <person name="Daum C."/>
            <person name="Ezra D."/>
            <person name="Gonzalez J."/>
            <person name="Henrissat B."/>
            <person name="Kuo A."/>
            <person name="Liang C."/>
            <person name="Lipzen A."/>
            <person name="Lutzoni F."/>
            <person name="Magnuson J."/>
            <person name="Mondo S."/>
            <person name="Nolan M."/>
            <person name="Ohm R."/>
            <person name="Pangilinan J."/>
            <person name="Park H.-J."/>
            <person name="Ramirez L."/>
            <person name="Alfaro M."/>
            <person name="Sun H."/>
            <person name="Tritt A."/>
            <person name="Yoshinaga Y."/>
            <person name="Zwiers L.-H."/>
            <person name="Turgeon B."/>
            <person name="Goodwin S."/>
            <person name="Spatafora J."/>
            <person name="Crous P."/>
            <person name="Grigoriev I."/>
        </authorList>
    </citation>
    <scope>NUCLEOTIDE SEQUENCE</scope>
    <source>
        <strain evidence="2">CBS 627.86</strain>
    </source>
</reference>
<evidence type="ECO:0000313" key="2">
    <source>
        <dbReference type="EMBL" id="KAF2118797.1"/>
    </source>
</evidence>
<dbReference type="Pfam" id="PF24476">
    <property type="entry name" value="DUF7580"/>
    <property type="match status" value="1"/>
</dbReference>
<gene>
    <name evidence="2" type="ORF">BDV96DRAFT_568475</name>
</gene>
<dbReference type="EMBL" id="ML977316">
    <property type="protein sequence ID" value="KAF2118797.1"/>
    <property type="molecule type" value="Genomic_DNA"/>
</dbReference>
<dbReference type="PANTHER" id="PTHR35186:SF4">
    <property type="entry name" value="PRION-INHIBITION AND PROPAGATION HELO DOMAIN-CONTAINING PROTEIN"/>
    <property type="match status" value="1"/>
</dbReference>
<name>A0A6A5ZIX4_9PLEO</name>
<keyword evidence="3" id="KW-1185">Reference proteome</keyword>
<feature type="domain" description="DUF7580" evidence="1">
    <location>
        <begin position="207"/>
        <end position="559"/>
    </location>
</feature>
<accession>A0A6A5ZIX4</accession>
<evidence type="ECO:0000259" key="1">
    <source>
        <dbReference type="Pfam" id="PF24476"/>
    </source>
</evidence>
<dbReference type="PANTHER" id="PTHR35186">
    <property type="entry name" value="ANK_REP_REGION DOMAIN-CONTAINING PROTEIN"/>
    <property type="match status" value="1"/>
</dbReference>
<dbReference type="InterPro" id="IPR056002">
    <property type="entry name" value="DUF7580"/>
</dbReference>
<proteinExistence type="predicted"/>
<protein>
    <recommendedName>
        <fullName evidence="1">DUF7580 domain-containing protein</fullName>
    </recommendedName>
</protein>
<dbReference type="Proteomes" id="UP000799770">
    <property type="component" value="Unassembled WGS sequence"/>
</dbReference>
<dbReference type="OrthoDB" id="3565018at2759"/>
<dbReference type="AlphaFoldDB" id="A0A6A5ZIX4"/>
<organism evidence="2 3">
    <name type="scientific">Lophiotrema nucula</name>
    <dbReference type="NCBI Taxonomy" id="690887"/>
    <lineage>
        <taxon>Eukaryota</taxon>
        <taxon>Fungi</taxon>
        <taxon>Dikarya</taxon>
        <taxon>Ascomycota</taxon>
        <taxon>Pezizomycotina</taxon>
        <taxon>Dothideomycetes</taxon>
        <taxon>Pleosporomycetidae</taxon>
        <taxon>Pleosporales</taxon>
        <taxon>Lophiotremataceae</taxon>
        <taxon>Lophiotrema</taxon>
    </lineage>
</organism>
<sequence>MAGLEVAGVVLGSVPLVISALEHYREGVAVMKNMRDYEIVFDDIRTQFGASMGIYLNSCYQLLAPLNLPDKQLNELLEQRKNTAWADSDLQKSIEGRLGRDYNIFLLLMEKLNKRILLFCRKLKLNDDLKPPWVLSDGLIDVKARKRFFNSAWTRIRGGFDTEKYGKLLQEIDRDIDKISKLASSAIQLEPIRTDRKNRLQSKYWLSIRDQAQRVFESLSSRFHPCSCNNPHQANLRLDFRKSKHDDEELARFAFLFGFERSRCAPTAQLPWDWMDVEIQGSHTSDSQYIEPPAGPKSGARKTARFAPIITLPPDPEAKTRLPPALVAAKIDDLCRAIMNASQADCCIGVLEDRLWQHHVYSVTGPGRGNQIAKAAPLKEIISAGRSIGSKQKCMIALTLASSMLQLHDTPWLPRSWDTRDIFLLKSKAGTTITSQVYVTRTFSSPASIQAAQNRRRLVKNEMVFALGVALLELAHGCSILNFKETEDLNDSGQEDSMTEVSIATRLADSINDVESENYAKAVLRCIRCSFDTFTFDFNDTEFREKFYEGVVVPLQLDYEYATGSKI</sequence>